<evidence type="ECO:0000313" key="2">
    <source>
        <dbReference type="EMBL" id="OON16745.1"/>
    </source>
</evidence>
<reference evidence="2 3" key="1">
    <citation type="submission" date="2015-03" db="EMBL/GenBank/DDBJ databases">
        <title>Draft genome of the nematode, Opisthorchis viverrini.</title>
        <authorList>
            <person name="Mitreva M."/>
        </authorList>
    </citation>
    <scope>NUCLEOTIDE SEQUENCE [LARGE SCALE GENOMIC DNA]</scope>
    <source>
        <strain evidence="2">Khon Kaen</strain>
    </source>
</reference>
<protein>
    <submittedName>
        <fullName evidence="2">Uncharacterized protein</fullName>
    </submittedName>
</protein>
<keyword evidence="1" id="KW-0175">Coiled coil</keyword>
<sequence>MSAFSPSVSAGGKHSPDTELELTNLRAEIQTLTEQVEALRAKREEDRQRLQEMERMKIQFTQLEENRRLMREQAAELQRNLAQIKTVGCFVSVVEHVDYFGHYSD</sequence>
<dbReference type="Proteomes" id="UP000243686">
    <property type="component" value="Unassembled WGS sequence"/>
</dbReference>
<name>A0A1S8WQS0_OPIVI</name>
<dbReference type="EMBL" id="KV896624">
    <property type="protein sequence ID" value="OON16745.1"/>
    <property type="molecule type" value="Genomic_DNA"/>
</dbReference>
<evidence type="ECO:0000256" key="1">
    <source>
        <dbReference type="SAM" id="Coils"/>
    </source>
</evidence>
<accession>A0A1S8WQS0</accession>
<proteinExistence type="predicted"/>
<dbReference type="AlphaFoldDB" id="A0A1S8WQS0"/>
<gene>
    <name evidence="2" type="ORF">X801_07432</name>
</gene>
<evidence type="ECO:0000313" key="3">
    <source>
        <dbReference type="Proteomes" id="UP000243686"/>
    </source>
</evidence>
<keyword evidence="3" id="KW-1185">Reference proteome</keyword>
<organism evidence="2 3">
    <name type="scientific">Opisthorchis viverrini</name>
    <name type="common">Southeast Asian liver fluke</name>
    <dbReference type="NCBI Taxonomy" id="6198"/>
    <lineage>
        <taxon>Eukaryota</taxon>
        <taxon>Metazoa</taxon>
        <taxon>Spiralia</taxon>
        <taxon>Lophotrochozoa</taxon>
        <taxon>Platyhelminthes</taxon>
        <taxon>Trematoda</taxon>
        <taxon>Digenea</taxon>
        <taxon>Opisthorchiida</taxon>
        <taxon>Opisthorchiata</taxon>
        <taxon>Opisthorchiidae</taxon>
        <taxon>Opisthorchis</taxon>
    </lineage>
</organism>
<feature type="coiled-coil region" evidence="1">
    <location>
        <begin position="15"/>
        <end position="87"/>
    </location>
</feature>